<protein>
    <submittedName>
        <fullName evidence="2">Uncharacterized protein</fullName>
    </submittedName>
</protein>
<keyword evidence="3" id="KW-1185">Reference proteome</keyword>
<evidence type="ECO:0000256" key="1">
    <source>
        <dbReference type="SAM" id="MobiDB-lite"/>
    </source>
</evidence>
<dbReference type="AlphaFoldDB" id="A0A0F6YFY3"/>
<dbReference type="KEGG" id="samy:DB32_000126"/>
<name>A0A0F6YFY3_9BACT</name>
<gene>
    <name evidence="2" type="ORF">DB32_000126</name>
</gene>
<dbReference type="STRING" id="927083.DB32_000126"/>
<dbReference type="EMBL" id="CP011125">
    <property type="protein sequence ID" value="AKF02978.1"/>
    <property type="molecule type" value="Genomic_DNA"/>
</dbReference>
<proteinExistence type="predicted"/>
<feature type="region of interest" description="Disordered" evidence="1">
    <location>
        <begin position="1"/>
        <end position="45"/>
    </location>
</feature>
<feature type="compositionally biased region" description="Low complexity" evidence="1">
    <location>
        <begin position="7"/>
        <end position="17"/>
    </location>
</feature>
<reference evidence="2 3" key="1">
    <citation type="submission" date="2015-03" db="EMBL/GenBank/DDBJ databases">
        <title>Genome assembly of Sandaracinus amylolyticus DSM 53668.</title>
        <authorList>
            <person name="Sharma G."/>
            <person name="Subramanian S."/>
        </authorList>
    </citation>
    <scope>NUCLEOTIDE SEQUENCE [LARGE SCALE GENOMIC DNA]</scope>
    <source>
        <strain evidence="2 3">DSM 53668</strain>
    </source>
</reference>
<sequence length="45" mass="4581">MDAPHVAASLAGAASGSPRSVEQAETMTSSDETSARVVSFMGRRA</sequence>
<evidence type="ECO:0000313" key="2">
    <source>
        <dbReference type="EMBL" id="AKF02978.1"/>
    </source>
</evidence>
<evidence type="ECO:0000313" key="3">
    <source>
        <dbReference type="Proteomes" id="UP000034883"/>
    </source>
</evidence>
<organism evidence="2 3">
    <name type="scientific">Sandaracinus amylolyticus</name>
    <dbReference type="NCBI Taxonomy" id="927083"/>
    <lineage>
        <taxon>Bacteria</taxon>
        <taxon>Pseudomonadati</taxon>
        <taxon>Myxococcota</taxon>
        <taxon>Polyangia</taxon>
        <taxon>Polyangiales</taxon>
        <taxon>Sandaracinaceae</taxon>
        <taxon>Sandaracinus</taxon>
    </lineage>
</organism>
<accession>A0A0F6YFY3</accession>
<feature type="compositionally biased region" description="Polar residues" evidence="1">
    <location>
        <begin position="18"/>
        <end position="32"/>
    </location>
</feature>
<dbReference type="Proteomes" id="UP000034883">
    <property type="component" value="Chromosome"/>
</dbReference>